<organism evidence="2 3">
    <name type="scientific">Phaeosphaeria nodorum (strain SN15 / ATCC MYA-4574 / FGSC 10173)</name>
    <name type="common">Glume blotch fungus</name>
    <name type="synonym">Parastagonospora nodorum</name>
    <dbReference type="NCBI Taxonomy" id="321614"/>
    <lineage>
        <taxon>Eukaryota</taxon>
        <taxon>Fungi</taxon>
        <taxon>Dikarya</taxon>
        <taxon>Ascomycota</taxon>
        <taxon>Pezizomycotina</taxon>
        <taxon>Dothideomycetes</taxon>
        <taxon>Pleosporomycetidae</taxon>
        <taxon>Pleosporales</taxon>
        <taxon>Pleosporineae</taxon>
        <taxon>Phaeosphaeriaceae</taxon>
        <taxon>Parastagonospora</taxon>
    </lineage>
</organism>
<evidence type="ECO:0000313" key="3">
    <source>
        <dbReference type="Proteomes" id="UP000663193"/>
    </source>
</evidence>
<reference evidence="3" key="1">
    <citation type="journal article" date="2021" name="BMC Genomics">
        <title>Chromosome-level genome assembly and manually-curated proteome of model necrotroph Parastagonospora nodorum Sn15 reveals a genome-wide trove of candidate effector homologs, and redundancy of virulence-related functions within an accessory chromosome.</title>
        <authorList>
            <person name="Bertazzoni S."/>
            <person name="Jones D.A.B."/>
            <person name="Phan H.T."/>
            <person name="Tan K.-C."/>
            <person name="Hane J.K."/>
        </authorList>
    </citation>
    <scope>NUCLEOTIDE SEQUENCE [LARGE SCALE GENOMIC DNA]</scope>
    <source>
        <strain evidence="3">SN15 / ATCC MYA-4574 / FGSC 10173)</strain>
    </source>
</reference>
<accession>A0A7U2FCH9</accession>
<dbReference type="EMBL" id="CP069036">
    <property type="protein sequence ID" value="QRD02745.1"/>
    <property type="molecule type" value="Genomic_DNA"/>
</dbReference>
<gene>
    <name evidence="2" type="ORF">JI435_418550</name>
</gene>
<dbReference type="VEuPathDB" id="FungiDB:JI435_418550"/>
<dbReference type="Proteomes" id="UP000663193">
    <property type="component" value="Chromosome 14"/>
</dbReference>
<feature type="region of interest" description="Disordered" evidence="1">
    <location>
        <begin position="26"/>
        <end position="49"/>
    </location>
</feature>
<dbReference type="AlphaFoldDB" id="A0A7U2FCH9"/>
<proteinExistence type="predicted"/>
<keyword evidence="3" id="KW-1185">Reference proteome</keyword>
<evidence type="ECO:0000313" key="2">
    <source>
        <dbReference type="EMBL" id="QRD02745.1"/>
    </source>
</evidence>
<protein>
    <submittedName>
        <fullName evidence="2">Uncharacterized protein</fullName>
    </submittedName>
</protein>
<sequence length="109" mass="12817">MCGSVREEAKETRWFWHVFSRSWRASANSETKARSLGHDNTQQRPRLSDSAFSRHFLEQSFHFLSRHVNIRKRRPTIPQRSRNVSHGGFIALCQARPANNSIHHRIIIQ</sequence>
<name>A0A7U2FCH9_PHANO</name>
<evidence type="ECO:0000256" key="1">
    <source>
        <dbReference type="SAM" id="MobiDB-lite"/>
    </source>
</evidence>